<dbReference type="AlphaFoldDB" id="A0A645D768"/>
<evidence type="ECO:0000313" key="1">
    <source>
        <dbReference type="EMBL" id="MPM85069.1"/>
    </source>
</evidence>
<reference evidence="1" key="1">
    <citation type="submission" date="2019-08" db="EMBL/GenBank/DDBJ databases">
        <authorList>
            <person name="Kucharzyk K."/>
            <person name="Murdoch R.W."/>
            <person name="Higgins S."/>
            <person name="Loffler F."/>
        </authorList>
    </citation>
    <scope>NUCLEOTIDE SEQUENCE</scope>
</reference>
<name>A0A645D768_9ZZZZ</name>
<sequence length="259" mass="30016">MKNIPSIDGLTSEKLERATEITKELLIEKKHEKFIYFLEELGDIQAYFESHKIKNQIIDICNEMKSKASSFRNQDNALSFCNSIEDIICKVDSLPIITLLNKLISLKELFEAINILDYTYLLIKQLENSISSYENYAKTHSYDDIEKQKIAEINDLVKEIRRSTDRFFKEAPLSFINFILNDLKMNNSDNQQSRYLVLLLADNSISNIAASKILFRDSRDTKSIVRKRVKEFANNNLIEDNISIMFIINSLLSSANNNH</sequence>
<organism evidence="1">
    <name type="scientific">bioreactor metagenome</name>
    <dbReference type="NCBI Taxonomy" id="1076179"/>
    <lineage>
        <taxon>unclassified sequences</taxon>
        <taxon>metagenomes</taxon>
        <taxon>ecological metagenomes</taxon>
    </lineage>
</organism>
<comment type="caution">
    <text evidence="1">The sequence shown here is derived from an EMBL/GenBank/DDBJ whole genome shotgun (WGS) entry which is preliminary data.</text>
</comment>
<proteinExistence type="predicted"/>
<dbReference type="EMBL" id="VSSQ01033467">
    <property type="protein sequence ID" value="MPM85069.1"/>
    <property type="molecule type" value="Genomic_DNA"/>
</dbReference>
<gene>
    <name evidence="1" type="ORF">SDC9_132146</name>
</gene>
<accession>A0A645D768</accession>
<protein>
    <submittedName>
        <fullName evidence="1">Uncharacterized protein</fullName>
    </submittedName>
</protein>